<evidence type="ECO:0000259" key="6">
    <source>
        <dbReference type="Pfam" id="PF00590"/>
    </source>
</evidence>
<comment type="pathway">
    <text evidence="1">Cofactor biosynthesis; adenosylcobalamin biosynthesis.</text>
</comment>
<keyword evidence="2" id="KW-0169">Cobalamin biosynthesis</keyword>
<keyword evidence="8" id="KW-1185">Reference proteome</keyword>
<reference evidence="8" key="1">
    <citation type="submission" date="2016-10" db="EMBL/GenBank/DDBJ databases">
        <authorList>
            <person name="Varghese N."/>
            <person name="Submissions S."/>
        </authorList>
    </citation>
    <scope>NUCLEOTIDE SEQUENCE [LARGE SCALE GENOMIC DNA]</scope>
    <source>
        <strain evidence="8">NLAE-zl-G277</strain>
    </source>
</reference>
<evidence type="ECO:0000256" key="2">
    <source>
        <dbReference type="ARBA" id="ARBA00022573"/>
    </source>
</evidence>
<dbReference type="PANTHER" id="PTHR47036:SF1">
    <property type="entry name" value="COBALT-FACTOR III C(17)-METHYLTRANSFERASE-RELATED"/>
    <property type="match status" value="1"/>
</dbReference>
<dbReference type="InterPro" id="IPR014776">
    <property type="entry name" value="4pyrrole_Mease_sub2"/>
</dbReference>
<dbReference type="GO" id="GO:0032259">
    <property type="term" value="P:methylation"/>
    <property type="evidence" value="ECO:0007669"/>
    <property type="project" value="UniProtKB-KW"/>
</dbReference>
<keyword evidence="4 7" id="KW-0808">Transferase</keyword>
<evidence type="ECO:0000256" key="3">
    <source>
        <dbReference type="ARBA" id="ARBA00022603"/>
    </source>
</evidence>
<evidence type="ECO:0000256" key="5">
    <source>
        <dbReference type="ARBA" id="ARBA00022691"/>
    </source>
</evidence>
<dbReference type="CDD" id="cd11646">
    <property type="entry name" value="Precorrin_3B_C17_MT"/>
    <property type="match status" value="1"/>
</dbReference>
<dbReference type="Proteomes" id="UP000198508">
    <property type="component" value="Unassembled WGS sequence"/>
</dbReference>
<dbReference type="Pfam" id="PF00590">
    <property type="entry name" value="TP_methylase"/>
    <property type="match status" value="1"/>
</dbReference>
<dbReference type="PANTHER" id="PTHR47036">
    <property type="entry name" value="COBALT-FACTOR III C(17)-METHYLTRANSFERASE-RELATED"/>
    <property type="match status" value="1"/>
</dbReference>
<protein>
    <submittedName>
        <fullName evidence="7">Precorrin-3B C17-methyltransferase</fullName>
    </submittedName>
</protein>
<feature type="domain" description="Tetrapyrrole methylase" evidence="6">
    <location>
        <begin position="5"/>
        <end position="210"/>
    </location>
</feature>
<evidence type="ECO:0000256" key="4">
    <source>
        <dbReference type="ARBA" id="ARBA00022679"/>
    </source>
</evidence>
<dbReference type="EMBL" id="FOIM01000002">
    <property type="protein sequence ID" value="SET15354.1"/>
    <property type="molecule type" value="Genomic_DNA"/>
</dbReference>
<keyword evidence="5" id="KW-0949">S-adenosyl-L-methionine</keyword>
<dbReference type="GO" id="GO:0008168">
    <property type="term" value="F:methyltransferase activity"/>
    <property type="evidence" value="ECO:0007669"/>
    <property type="project" value="UniProtKB-KW"/>
</dbReference>
<dbReference type="RefSeq" id="WP_092360920.1">
    <property type="nucleotide sequence ID" value="NZ_DAINWJ010000004.1"/>
</dbReference>
<evidence type="ECO:0000313" key="8">
    <source>
        <dbReference type="Proteomes" id="UP000198508"/>
    </source>
</evidence>
<evidence type="ECO:0000256" key="1">
    <source>
        <dbReference type="ARBA" id="ARBA00004953"/>
    </source>
</evidence>
<gene>
    <name evidence="7" type="ORF">SAMN05216313_102337</name>
</gene>
<dbReference type="STRING" id="460384.SAMN05216313_102337"/>
<keyword evidence="3 7" id="KW-0489">Methyltransferase</keyword>
<dbReference type="Gene3D" id="3.30.950.10">
    <property type="entry name" value="Methyltransferase, Cobalt-precorrin-4 Transmethylase, Domain 2"/>
    <property type="match status" value="1"/>
</dbReference>
<dbReference type="NCBIfam" id="TIGR01466">
    <property type="entry name" value="cobJ_cbiH"/>
    <property type="match status" value="1"/>
</dbReference>
<dbReference type="UniPathway" id="UPA00148"/>
<dbReference type="InterPro" id="IPR014777">
    <property type="entry name" value="4pyrrole_Mease_sub1"/>
</dbReference>
<accession>A0A1I0C8U1</accession>
<dbReference type="AlphaFoldDB" id="A0A1I0C8U1"/>
<sequence>MAGILYVVGIGPGEEAQMTPQADEAVRQSQVLAGYTVYVDLLRERYPDKEVLTTAMTQEEKRCRLAFECCAGGRSTAMVCSGDAGVYGMAGLILELAPEYPEVAVRVIPGVTAACAGAAVLGAPLMHDFAVISLSDRLTPMETIWKRLELAAEGDFVICLYNPSSKARGDYLSMACDRLLARCSGERICGIVRNIGRQGQEYRVMTLRELRDWKADMFTTVFVGNSQTRRIGDYMVTPRGYRHGQRG</sequence>
<dbReference type="GeneID" id="93277289"/>
<name>A0A1I0C8U1_9FIRM</name>
<dbReference type="SUPFAM" id="SSF53790">
    <property type="entry name" value="Tetrapyrrole methylase"/>
    <property type="match status" value="1"/>
</dbReference>
<dbReference type="InterPro" id="IPR000878">
    <property type="entry name" value="4pyrrol_Mease"/>
</dbReference>
<dbReference type="InterPro" id="IPR035996">
    <property type="entry name" value="4pyrrol_Methylase_sf"/>
</dbReference>
<proteinExistence type="predicted"/>
<organism evidence="7 8">
    <name type="scientific">Enterocloster lavalensis</name>
    <dbReference type="NCBI Taxonomy" id="460384"/>
    <lineage>
        <taxon>Bacteria</taxon>
        <taxon>Bacillati</taxon>
        <taxon>Bacillota</taxon>
        <taxon>Clostridia</taxon>
        <taxon>Lachnospirales</taxon>
        <taxon>Lachnospiraceae</taxon>
        <taxon>Enterocloster</taxon>
    </lineage>
</organism>
<dbReference type="Gene3D" id="3.40.1010.10">
    <property type="entry name" value="Cobalt-precorrin-4 Transmethylase, Domain 1"/>
    <property type="match status" value="1"/>
</dbReference>
<dbReference type="InterPro" id="IPR051810">
    <property type="entry name" value="Precorrin_MeTrfase"/>
</dbReference>
<dbReference type="InterPro" id="IPR006363">
    <property type="entry name" value="Cbl_synth_CobJ/CibH_dom"/>
</dbReference>
<evidence type="ECO:0000313" key="7">
    <source>
        <dbReference type="EMBL" id="SET15354.1"/>
    </source>
</evidence>
<dbReference type="GO" id="GO:0009236">
    <property type="term" value="P:cobalamin biosynthetic process"/>
    <property type="evidence" value="ECO:0007669"/>
    <property type="project" value="UniProtKB-UniPathway"/>
</dbReference>